<dbReference type="InterPro" id="IPR036388">
    <property type="entry name" value="WH-like_DNA-bd_sf"/>
</dbReference>
<dbReference type="Pfam" id="PF08220">
    <property type="entry name" value="HTH_DeoR"/>
    <property type="match status" value="1"/>
</dbReference>
<evidence type="ECO:0000313" key="8">
    <source>
        <dbReference type="Proteomes" id="UP000238081"/>
    </source>
</evidence>
<keyword evidence="1" id="KW-0805">Transcription regulation</keyword>
<evidence type="ECO:0000256" key="3">
    <source>
        <dbReference type="ARBA" id="ARBA00023163"/>
    </source>
</evidence>
<comment type="caution">
    <text evidence="7">The sequence shown here is derived from an EMBL/GenBank/DDBJ whole genome shotgun (WGS) entry which is preliminary data.</text>
</comment>
<dbReference type="InterPro" id="IPR036390">
    <property type="entry name" value="WH_DNA-bd_sf"/>
</dbReference>
<dbReference type="InterPro" id="IPR037171">
    <property type="entry name" value="NagB/RpiA_transferase-like"/>
</dbReference>
<dbReference type="EMBL" id="WOFV02000077">
    <property type="protein sequence ID" value="NAS19486.1"/>
    <property type="molecule type" value="Genomic_DNA"/>
</dbReference>
<evidence type="ECO:0000313" key="9">
    <source>
        <dbReference type="Proteomes" id="UP000321089"/>
    </source>
</evidence>
<evidence type="ECO:0000313" key="7">
    <source>
        <dbReference type="EMBL" id="PPV14138.1"/>
    </source>
</evidence>
<dbReference type="RefSeq" id="WP_043662796.1">
    <property type="nucleotide sequence ID" value="NZ_BKBC01000046.1"/>
</dbReference>
<reference evidence="7 8" key="1">
    <citation type="submission" date="2016-01" db="EMBL/GenBank/DDBJ databases">
        <title>Characterization of the Clostridium difficile lineages that are prevalent in Hong Kong and China.</title>
        <authorList>
            <person name="Kwok J.S.-L."/>
            <person name="Lam W.-Y."/>
            <person name="Ip M."/>
            <person name="Chan T.-F."/>
            <person name="Hawkey P.M."/>
            <person name="Tsui S.K.-W."/>
        </authorList>
    </citation>
    <scope>NUCLEOTIDE SEQUENCE [LARGE SCALE GENOMIC DNA]</scope>
    <source>
        <strain evidence="7 8">300064</strain>
    </source>
</reference>
<dbReference type="InterPro" id="IPR001034">
    <property type="entry name" value="DeoR_HTH"/>
</dbReference>
<keyword evidence="2" id="KW-0238">DNA-binding</keyword>
<dbReference type="PANTHER" id="PTHR30363:SF8">
    <property type="entry name" value="DEOXYRIBOSE OPERON REPRESSOR"/>
    <property type="match status" value="1"/>
</dbReference>
<dbReference type="Pfam" id="PF00455">
    <property type="entry name" value="DeoRC"/>
    <property type="match status" value="1"/>
</dbReference>
<sequence>MSKKLQRANKIIDILKEKNGATVKELSLTLGVSEMTIRRDLEILKSNNIINNVYGAAIYNPSNNIEKLESFYDIENEVIRNEDEKIKIGKTAANFIQEDDVIIIDTGTTTEKLAQFIDPNLNISALIFNTNILMALSKKKNINLIFSGGYFHQNTMMFESPEGISLIEKTRATKVFVSASGIHETLGVTCSNNYEVLTKQAIIKSSVEKILLVDSKKFGIVKSSYFADLSDFNTIITDNKIPEQWRQKINELGIKLITVIV</sequence>
<dbReference type="Proteomes" id="UP000238081">
    <property type="component" value="Unassembled WGS sequence"/>
</dbReference>
<evidence type="ECO:0000313" key="10">
    <source>
        <dbReference type="Proteomes" id="UP000474042"/>
    </source>
</evidence>
<dbReference type="PROSITE" id="PS51000">
    <property type="entry name" value="HTH_DEOR_2"/>
    <property type="match status" value="1"/>
</dbReference>
<dbReference type="KEGG" id="cbut:ATN24_05485"/>
<dbReference type="Proteomes" id="UP000321089">
    <property type="component" value="Unassembled WGS sequence"/>
</dbReference>
<dbReference type="InterPro" id="IPR018356">
    <property type="entry name" value="Tscrpt_reg_HTH_DeoR_CS"/>
</dbReference>
<dbReference type="GO" id="GO:0003677">
    <property type="term" value="F:DNA binding"/>
    <property type="evidence" value="ECO:0007669"/>
    <property type="project" value="UniProtKB-KW"/>
</dbReference>
<reference evidence="5 9" key="2">
    <citation type="submission" date="2019-07" db="EMBL/GenBank/DDBJ databases">
        <title>Whole genome shotgun sequence of Clostridium butyricum NBRC 3858.</title>
        <authorList>
            <person name="Hosoyama A."/>
            <person name="Uohara A."/>
            <person name="Ohji S."/>
            <person name="Ichikawa N."/>
        </authorList>
    </citation>
    <scope>NUCLEOTIDE SEQUENCE [LARGE SCALE GENOMIC DNA]</scope>
    <source>
        <strain evidence="5 9">NBRC 3858</strain>
    </source>
</reference>
<dbReference type="Proteomes" id="UP000474042">
    <property type="component" value="Unassembled WGS sequence"/>
</dbReference>
<dbReference type="GO" id="GO:0003700">
    <property type="term" value="F:DNA-binding transcription factor activity"/>
    <property type="evidence" value="ECO:0007669"/>
    <property type="project" value="InterPro"/>
</dbReference>
<dbReference type="PANTHER" id="PTHR30363">
    <property type="entry name" value="HTH-TYPE TRANSCRIPTIONAL REGULATOR SRLR-RELATED"/>
    <property type="match status" value="1"/>
</dbReference>
<keyword evidence="3" id="KW-0804">Transcription</keyword>
<dbReference type="SMART" id="SM00420">
    <property type="entry name" value="HTH_DEOR"/>
    <property type="match status" value="1"/>
</dbReference>
<evidence type="ECO:0000259" key="4">
    <source>
        <dbReference type="PROSITE" id="PS51000"/>
    </source>
</evidence>
<dbReference type="EMBL" id="LRDH01000112">
    <property type="protein sequence ID" value="PPV14138.1"/>
    <property type="molecule type" value="Genomic_DNA"/>
</dbReference>
<dbReference type="AlphaFoldDB" id="A0A2S7F9I3"/>
<dbReference type="OrthoDB" id="9797223at2"/>
<gene>
    <name evidence="7" type="ORF">AWN73_14805</name>
    <name evidence="5" type="ORF">CBU02nite_28490</name>
    <name evidence="6" type="ORF">GND98_016920</name>
</gene>
<evidence type="ECO:0000313" key="5">
    <source>
        <dbReference type="EMBL" id="GEQ22343.1"/>
    </source>
</evidence>
<dbReference type="SUPFAM" id="SSF100950">
    <property type="entry name" value="NagB/RpiA/CoA transferase-like"/>
    <property type="match status" value="1"/>
</dbReference>
<dbReference type="PRINTS" id="PR00037">
    <property type="entry name" value="HTHLACR"/>
</dbReference>
<dbReference type="InterPro" id="IPR014036">
    <property type="entry name" value="DeoR-like_C"/>
</dbReference>
<accession>A0A2S7F9I3</accession>
<dbReference type="Gene3D" id="1.10.10.10">
    <property type="entry name" value="Winged helix-like DNA-binding domain superfamily/Winged helix DNA-binding domain"/>
    <property type="match status" value="1"/>
</dbReference>
<reference evidence="6 10" key="3">
    <citation type="submission" date="2020-01" db="EMBL/GenBank/DDBJ databases">
        <title>Genome sequence of a 1,3-propanediol producer, Clostridium butyricum S3.</title>
        <authorList>
            <person name="Zhou J."/>
        </authorList>
    </citation>
    <scope>NUCLEOTIDE SEQUENCE [LARGE SCALE GENOMIC DNA]</scope>
    <source>
        <strain evidence="6 10">S3</strain>
    </source>
</reference>
<evidence type="ECO:0000313" key="6">
    <source>
        <dbReference type="EMBL" id="NAS19486.1"/>
    </source>
</evidence>
<name>A0A2S7F9I3_CLOBU</name>
<dbReference type="EMBL" id="BKBC01000046">
    <property type="protein sequence ID" value="GEQ22343.1"/>
    <property type="molecule type" value="Genomic_DNA"/>
</dbReference>
<protein>
    <submittedName>
        <fullName evidence="7">DeoR family transcriptional regulator</fullName>
    </submittedName>
</protein>
<dbReference type="SMART" id="SM01134">
    <property type="entry name" value="DeoRC"/>
    <property type="match status" value="1"/>
</dbReference>
<organism evidence="7 8">
    <name type="scientific">Clostridium butyricum</name>
    <dbReference type="NCBI Taxonomy" id="1492"/>
    <lineage>
        <taxon>Bacteria</taxon>
        <taxon>Bacillati</taxon>
        <taxon>Bacillota</taxon>
        <taxon>Clostridia</taxon>
        <taxon>Eubacteriales</taxon>
        <taxon>Clostridiaceae</taxon>
        <taxon>Clostridium</taxon>
    </lineage>
</organism>
<dbReference type="Gene3D" id="3.40.50.1360">
    <property type="match status" value="1"/>
</dbReference>
<proteinExistence type="predicted"/>
<dbReference type="SUPFAM" id="SSF46785">
    <property type="entry name" value="Winged helix' DNA-binding domain"/>
    <property type="match status" value="1"/>
</dbReference>
<feature type="domain" description="HTH deoR-type" evidence="4">
    <location>
        <begin position="4"/>
        <end position="59"/>
    </location>
</feature>
<dbReference type="InterPro" id="IPR050313">
    <property type="entry name" value="Carb_Metab_HTH_regulators"/>
</dbReference>
<evidence type="ECO:0000256" key="1">
    <source>
        <dbReference type="ARBA" id="ARBA00023015"/>
    </source>
</evidence>
<dbReference type="PROSITE" id="PS00894">
    <property type="entry name" value="HTH_DEOR_1"/>
    <property type="match status" value="1"/>
</dbReference>
<evidence type="ECO:0000256" key="2">
    <source>
        <dbReference type="ARBA" id="ARBA00023125"/>
    </source>
</evidence>